<dbReference type="OrthoDB" id="202545at2759"/>
<evidence type="ECO:0008006" key="4">
    <source>
        <dbReference type="Google" id="ProtNLM"/>
    </source>
</evidence>
<keyword evidence="1" id="KW-1133">Transmembrane helix</keyword>
<gene>
    <name evidence="2" type="ORF">BDV28DRAFT_127943</name>
</gene>
<protein>
    <recommendedName>
        <fullName evidence="4">Alpha/Beta hydrolase protein</fullName>
    </recommendedName>
</protein>
<keyword evidence="1" id="KW-0472">Membrane</keyword>
<evidence type="ECO:0000256" key="1">
    <source>
        <dbReference type="SAM" id="Phobius"/>
    </source>
</evidence>
<proteinExistence type="predicted"/>
<keyword evidence="3" id="KW-1185">Reference proteome</keyword>
<keyword evidence="1" id="KW-0812">Transmembrane</keyword>
<dbReference type="PANTHER" id="PTHR42044:SF2">
    <property type="entry name" value="DUF676 DOMAIN-CONTAINING PROTEIN"/>
    <property type="match status" value="1"/>
</dbReference>
<name>A0A5N6ZE85_9EURO</name>
<dbReference type="AlphaFoldDB" id="A0A5N6ZE85"/>
<reference evidence="3" key="1">
    <citation type="submission" date="2019-04" db="EMBL/GenBank/DDBJ databases">
        <title>Friends and foes A comparative genomics studyof 23 Aspergillus species from section Flavi.</title>
        <authorList>
            <consortium name="DOE Joint Genome Institute"/>
            <person name="Kjaerbolling I."/>
            <person name="Vesth T."/>
            <person name="Frisvad J.C."/>
            <person name="Nybo J.L."/>
            <person name="Theobald S."/>
            <person name="Kildgaard S."/>
            <person name="Isbrandt T."/>
            <person name="Kuo A."/>
            <person name="Sato A."/>
            <person name="Lyhne E.K."/>
            <person name="Kogle M.E."/>
            <person name="Wiebenga A."/>
            <person name="Kun R.S."/>
            <person name="Lubbers R.J."/>
            <person name="Makela M.R."/>
            <person name="Barry K."/>
            <person name="Chovatia M."/>
            <person name="Clum A."/>
            <person name="Daum C."/>
            <person name="Haridas S."/>
            <person name="He G."/>
            <person name="LaButti K."/>
            <person name="Lipzen A."/>
            <person name="Mondo S."/>
            <person name="Riley R."/>
            <person name="Salamov A."/>
            <person name="Simmons B.A."/>
            <person name="Magnuson J.K."/>
            <person name="Henrissat B."/>
            <person name="Mortensen U.H."/>
            <person name="Larsen T.O."/>
            <person name="Devries R.P."/>
            <person name="Grigoriev I.V."/>
            <person name="Machida M."/>
            <person name="Baker S.E."/>
            <person name="Andersen M.R."/>
        </authorList>
    </citation>
    <scope>NUCLEOTIDE SEQUENCE [LARGE SCALE GENOMIC DNA]</scope>
    <source>
        <strain evidence="3">CBS 553.77</strain>
    </source>
</reference>
<organism evidence="2 3">
    <name type="scientific">Aspergillus coremiiformis</name>
    <dbReference type="NCBI Taxonomy" id="138285"/>
    <lineage>
        <taxon>Eukaryota</taxon>
        <taxon>Fungi</taxon>
        <taxon>Dikarya</taxon>
        <taxon>Ascomycota</taxon>
        <taxon>Pezizomycotina</taxon>
        <taxon>Eurotiomycetes</taxon>
        <taxon>Eurotiomycetidae</taxon>
        <taxon>Eurotiales</taxon>
        <taxon>Aspergillaceae</taxon>
        <taxon>Aspergillus</taxon>
        <taxon>Aspergillus subgen. Circumdati</taxon>
    </lineage>
</organism>
<feature type="transmembrane region" description="Helical" evidence="1">
    <location>
        <begin position="66"/>
        <end position="93"/>
    </location>
</feature>
<dbReference type="Proteomes" id="UP000327118">
    <property type="component" value="Unassembled WGS sequence"/>
</dbReference>
<sequence>MVVAFPMEGGNRRKLPLAYTDSPLKLLWADIHLVLKSLWSLPGILQPLTPQNSDELDEFYPSKVNVITLLVQLCLSFCQIAFLLSVLACFFFMVPALWIFLYVVAFVWVNRILCHLMFNTPDGILKSKAAIEERPEHKRERWIFINGVGVGHIWLQNSIDRLAYIFGRKIIGVHNPTDGVVFDIIECLIQRNFTFATPDTRDGYAITKETLLNPKYEKVVLILHSQGGIEGSLIIDWLLAELSQDILRKLEVYTFGNAANHFNNPFKSSLGIVQPSIRGSESPERNGPVQDDKSVLHIEHYVNAQDFVCVWGVLHFANVPSRYMGRIFVRPGSGHQLNQHYLDAMFTLGPDKKVHETNAFMEMKPKIVAYEKIRPKRTRVAKDEVLVTSERPSDDLNRLAVENQHNRTPLKVKHLSRLWQYRNGGSPLDDSK</sequence>
<evidence type="ECO:0000313" key="2">
    <source>
        <dbReference type="EMBL" id="KAE8355967.1"/>
    </source>
</evidence>
<dbReference type="PANTHER" id="PTHR42044">
    <property type="entry name" value="DUF676 DOMAIN-CONTAINING PROTEIN-RELATED"/>
    <property type="match status" value="1"/>
</dbReference>
<accession>A0A5N6ZE85</accession>
<evidence type="ECO:0000313" key="3">
    <source>
        <dbReference type="Proteomes" id="UP000327118"/>
    </source>
</evidence>
<dbReference type="EMBL" id="ML739044">
    <property type="protein sequence ID" value="KAE8355967.1"/>
    <property type="molecule type" value="Genomic_DNA"/>
</dbReference>